<comment type="caution">
    <text evidence="9">The sequence shown here is derived from an EMBL/GenBank/DDBJ whole genome shotgun (WGS) entry which is preliminary data.</text>
</comment>
<accession>A0ABU9DIE1</accession>
<feature type="transmembrane region" description="Helical" evidence="8">
    <location>
        <begin position="32"/>
        <end position="51"/>
    </location>
</feature>
<dbReference type="EMBL" id="JBBPCC010000003">
    <property type="protein sequence ID" value="MEK8127833.1"/>
    <property type="molecule type" value="Genomic_DNA"/>
</dbReference>
<keyword evidence="4 7" id="KW-0812">Transmembrane</keyword>
<evidence type="ECO:0000256" key="6">
    <source>
        <dbReference type="ARBA" id="ARBA00023136"/>
    </source>
</evidence>
<dbReference type="InterPro" id="IPR037185">
    <property type="entry name" value="EmrE-like"/>
</dbReference>
<evidence type="ECO:0000256" key="2">
    <source>
        <dbReference type="ARBA" id="ARBA00022448"/>
    </source>
</evidence>
<reference evidence="9 10" key="1">
    <citation type="submission" date="2024-04" db="EMBL/GenBank/DDBJ databases">
        <title>draft genome sequnece of Paenibacillus filicis.</title>
        <authorList>
            <person name="Kim D.-U."/>
        </authorList>
    </citation>
    <scope>NUCLEOTIDE SEQUENCE [LARGE SCALE GENOMIC DNA]</scope>
    <source>
        <strain evidence="9 10">KACC14197</strain>
    </source>
</reference>
<dbReference type="InterPro" id="IPR000390">
    <property type="entry name" value="Small_drug/metabolite_transptr"/>
</dbReference>
<evidence type="ECO:0000256" key="1">
    <source>
        <dbReference type="ARBA" id="ARBA00004651"/>
    </source>
</evidence>
<feature type="transmembrane region" description="Helical" evidence="8">
    <location>
        <begin position="58"/>
        <end position="78"/>
    </location>
</feature>
<proteinExistence type="inferred from homology"/>
<evidence type="ECO:0000313" key="9">
    <source>
        <dbReference type="EMBL" id="MEK8127833.1"/>
    </source>
</evidence>
<dbReference type="InterPro" id="IPR045324">
    <property type="entry name" value="Small_multidrug_res"/>
</dbReference>
<evidence type="ECO:0000256" key="5">
    <source>
        <dbReference type="ARBA" id="ARBA00022989"/>
    </source>
</evidence>
<dbReference type="PANTHER" id="PTHR30561:SF0">
    <property type="entry name" value="GUANIDINIUM EXPORTER"/>
    <property type="match status" value="1"/>
</dbReference>
<dbReference type="SUPFAM" id="SSF103481">
    <property type="entry name" value="Multidrug resistance efflux transporter EmrE"/>
    <property type="match status" value="1"/>
</dbReference>
<dbReference type="RefSeq" id="WP_341414879.1">
    <property type="nucleotide sequence ID" value="NZ_JBBPCC010000003.1"/>
</dbReference>
<evidence type="ECO:0000256" key="8">
    <source>
        <dbReference type="SAM" id="Phobius"/>
    </source>
</evidence>
<protein>
    <submittedName>
        <fullName evidence="9">Multidrug efflux SMR transporter</fullName>
    </submittedName>
</protein>
<name>A0ABU9DIE1_9BACL</name>
<organism evidence="9 10">
    <name type="scientific">Paenibacillus filicis</name>
    <dbReference type="NCBI Taxonomy" id="669464"/>
    <lineage>
        <taxon>Bacteria</taxon>
        <taxon>Bacillati</taxon>
        <taxon>Bacillota</taxon>
        <taxon>Bacilli</taxon>
        <taxon>Bacillales</taxon>
        <taxon>Paenibacillaceae</taxon>
        <taxon>Paenibacillus</taxon>
    </lineage>
</organism>
<feature type="transmembrane region" description="Helical" evidence="8">
    <location>
        <begin position="84"/>
        <end position="103"/>
    </location>
</feature>
<evidence type="ECO:0000256" key="7">
    <source>
        <dbReference type="RuleBase" id="RU003942"/>
    </source>
</evidence>
<evidence type="ECO:0000256" key="3">
    <source>
        <dbReference type="ARBA" id="ARBA00022475"/>
    </source>
</evidence>
<keyword evidence="3" id="KW-1003">Cell membrane</keyword>
<evidence type="ECO:0000313" key="10">
    <source>
        <dbReference type="Proteomes" id="UP001469365"/>
    </source>
</evidence>
<gene>
    <name evidence="9" type="ORF">WMW72_07870</name>
</gene>
<keyword evidence="2" id="KW-0813">Transport</keyword>
<comment type="similarity">
    <text evidence="7">Belongs to the drug/metabolite transporter (DMT) superfamily. Small multidrug resistance (SMR) (TC 2.A.7.1) family.</text>
</comment>
<keyword evidence="6 8" id="KW-0472">Membrane</keyword>
<comment type="subcellular location">
    <subcellularLocation>
        <location evidence="1 7">Cell membrane</location>
        <topology evidence="1 7">Multi-pass membrane protein</topology>
    </subcellularLocation>
</comment>
<dbReference type="Proteomes" id="UP001469365">
    <property type="component" value="Unassembled WGS sequence"/>
</dbReference>
<dbReference type="PANTHER" id="PTHR30561">
    <property type="entry name" value="SMR FAMILY PROTON-DEPENDENT DRUG EFFLUX TRANSPORTER SUGE"/>
    <property type="match status" value="1"/>
</dbReference>
<sequence length="104" mass="11317">MEWAALVAAGLCEVIGVIALKRVTKYRNASSYLFLVVSLGASFSLLTVAMMHISMGTAYAIWTGIGAAGSTLLGMYMFGEPKEWKRVFFIGLILISVMGLKWMS</sequence>
<dbReference type="Gene3D" id="1.10.3730.20">
    <property type="match status" value="1"/>
</dbReference>
<keyword evidence="10" id="KW-1185">Reference proteome</keyword>
<keyword evidence="5 8" id="KW-1133">Transmembrane helix</keyword>
<evidence type="ECO:0000256" key="4">
    <source>
        <dbReference type="ARBA" id="ARBA00022692"/>
    </source>
</evidence>
<dbReference type="Pfam" id="PF00893">
    <property type="entry name" value="Multi_Drug_Res"/>
    <property type="match status" value="1"/>
</dbReference>